<accession>A0A6J6YYJ8</accession>
<reference evidence="1" key="1">
    <citation type="submission" date="2020-05" db="EMBL/GenBank/DDBJ databases">
        <authorList>
            <person name="Chiriac C."/>
            <person name="Salcher M."/>
            <person name="Ghai R."/>
            <person name="Kavagutti S V."/>
        </authorList>
    </citation>
    <scope>NUCLEOTIDE SEQUENCE</scope>
</reference>
<dbReference type="AntiFam" id="ANF00149">
    <property type="entry name" value="Shadow ORF (opposite cshA)"/>
</dbReference>
<proteinExistence type="predicted"/>
<protein>
    <submittedName>
        <fullName evidence="1">Unannotated protein</fullName>
    </submittedName>
</protein>
<dbReference type="AlphaFoldDB" id="A0A6J6YYJ8"/>
<gene>
    <name evidence="1" type="ORF">UFOPK3010_01363</name>
</gene>
<evidence type="ECO:0000313" key="1">
    <source>
        <dbReference type="EMBL" id="CAB4814660.1"/>
    </source>
</evidence>
<dbReference type="EMBL" id="CAFAAM010000215">
    <property type="protein sequence ID" value="CAB4814660.1"/>
    <property type="molecule type" value="Genomic_DNA"/>
</dbReference>
<sequence>MHLQEAVLHLLDGDLLGNNLVHRRISLIALDERVDDSVEGCREQKCLMLTRNMAKDPLDLGKEPHIGHAVGFIDHNLSNVVEENLFALDHVDHAARGGDDDLDTLFEFRNLRFHFRSAVNRGNGDIANLAEWREFVAHLRGEFTSRNQNQCERASGLRAFHLFEQRKTKGERLARTSLGFATDVTTSKRIGNGEFLHCEWRHDAA</sequence>
<name>A0A6J6YYJ8_9ZZZZ</name>
<organism evidence="1">
    <name type="scientific">freshwater metagenome</name>
    <dbReference type="NCBI Taxonomy" id="449393"/>
    <lineage>
        <taxon>unclassified sequences</taxon>
        <taxon>metagenomes</taxon>
        <taxon>ecological metagenomes</taxon>
    </lineage>
</organism>